<feature type="transmembrane region" description="Helical" evidence="6">
    <location>
        <begin position="20"/>
        <end position="41"/>
    </location>
</feature>
<gene>
    <name evidence="7" type="ORF">FSP39_017131</name>
</gene>
<feature type="transmembrane region" description="Helical" evidence="6">
    <location>
        <begin position="48"/>
        <end position="65"/>
    </location>
</feature>
<proteinExistence type="inferred from homology"/>
<dbReference type="PANTHER" id="PTHR13314:SF2">
    <property type="entry name" value="CALCIUM CHANNEL FLOWER HOMOLOG"/>
    <property type="match status" value="1"/>
</dbReference>
<evidence type="ECO:0000256" key="1">
    <source>
        <dbReference type="ARBA" id="ARBA00004127"/>
    </source>
</evidence>
<evidence type="ECO:0000256" key="5">
    <source>
        <dbReference type="ARBA" id="ARBA00023136"/>
    </source>
</evidence>
<comment type="caution">
    <text evidence="7">The sequence shown here is derived from an EMBL/GenBank/DDBJ whole genome shotgun (WGS) entry which is preliminary data.</text>
</comment>
<dbReference type="SMART" id="SM01077">
    <property type="entry name" value="Cg6151-P"/>
    <property type="match status" value="1"/>
</dbReference>
<dbReference type="GO" id="GO:0016020">
    <property type="term" value="C:membrane"/>
    <property type="evidence" value="ECO:0007669"/>
    <property type="project" value="InterPro"/>
</dbReference>
<evidence type="ECO:0000256" key="3">
    <source>
        <dbReference type="ARBA" id="ARBA00022692"/>
    </source>
</evidence>
<keyword evidence="5 6" id="KW-0472">Membrane</keyword>
<evidence type="ECO:0000313" key="7">
    <source>
        <dbReference type="EMBL" id="KAK3088286.1"/>
    </source>
</evidence>
<organism evidence="7 8">
    <name type="scientific">Pinctada imbricata</name>
    <name type="common">Atlantic pearl-oyster</name>
    <name type="synonym">Pinctada martensii</name>
    <dbReference type="NCBI Taxonomy" id="66713"/>
    <lineage>
        <taxon>Eukaryota</taxon>
        <taxon>Metazoa</taxon>
        <taxon>Spiralia</taxon>
        <taxon>Lophotrochozoa</taxon>
        <taxon>Mollusca</taxon>
        <taxon>Bivalvia</taxon>
        <taxon>Autobranchia</taxon>
        <taxon>Pteriomorphia</taxon>
        <taxon>Pterioida</taxon>
        <taxon>Pterioidea</taxon>
        <taxon>Pteriidae</taxon>
        <taxon>Pinctada</taxon>
    </lineage>
</organism>
<sequence length="172" mass="18346">MQNPSQQQQGGGQVAWWFKFLARGVGTLGGIVAIITGLVACITLHANCLIAGIIQMLIGFLAALFEAPCCCQFIEFADKIGTFSEGRPPWQKAVAYCALSLFPIISCISTSTILGSGLVFVTGALYGMMAIGKKGDRESMLAAARTDDVEMKAQLMENEEQVDLHVPGTPTK</sequence>
<name>A0AA89BRE3_PINIB</name>
<reference evidence="7" key="1">
    <citation type="submission" date="2019-08" db="EMBL/GenBank/DDBJ databases">
        <title>The improved chromosome-level genome for the pearl oyster Pinctada fucata martensii using PacBio sequencing and Hi-C.</title>
        <authorList>
            <person name="Zheng Z."/>
        </authorList>
    </citation>
    <scope>NUCLEOTIDE SEQUENCE</scope>
    <source>
        <strain evidence="7">ZZ-2019</strain>
        <tissue evidence="7">Adductor muscle</tissue>
    </source>
</reference>
<evidence type="ECO:0000256" key="4">
    <source>
        <dbReference type="ARBA" id="ARBA00022989"/>
    </source>
</evidence>
<dbReference type="GO" id="GO:0012505">
    <property type="term" value="C:endomembrane system"/>
    <property type="evidence" value="ECO:0007669"/>
    <property type="project" value="UniProtKB-SubCell"/>
</dbReference>
<feature type="transmembrane region" description="Helical" evidence="6">
    <location>
        <begin position="93"/>
        <end position="126"/>
    </location>
</feature>
<accession>A0AA89BRE3</accession>
<protein>
    <recommendedName>
        <fullName evidence="9">Calcium channel flower</fullName>
    </recommendedName>
</protein>
<keyword evidence="8" id="KW-1185">Reference proteome</keyword>
<dbReference type="Pfam" id="PF10233">
    <property type="entry name" value="Cg6151-P"/>
    <property type="match status" value="1"/>
</dbReference>
<evidence type="ECO:0000256" key="2">
    <source>
        <dbReference type="ARBA" id="ARBA00010023"/>
    </source>
</evidence>
<dbReference type="AlphaFoldDB" id="A0AA89BRE3"/>
<comment type="similarity">
    <text evidence="2">Belongs to the calcium channel flower family.</text>
</comment>
<evidence type="ECO:0000313" key="8">
    <source>
        <dbReference type="Proteomes" id="UP001186944"/>
    </source>
</evidence>
<evidence type="ECO:0008006" key="9">
    <source>
        <dbReference type="Google" id="ProtNLM"/>
    </source>
</evidence>
<keyword evidence="4 6" id="KW-1133">Transmembrane helix</keyword>
<keyword evidence="3 6" id="KW-0812">Transmembrane</keyword>
<dbReference type="EMBL" id="VSWD01000011">
    <property type="protein sequence ID" value="KAK3088286.1"/>
    <property type="molecule type" value="Genomic_DNA"/>
</dbReference>
<dbReference type="PANTHER" id="PTHR13314">
    <property type="entry name" value="CALCIUM CHANNEL FLOWER HOMOLOG"/>
    <property type="match status" value="1"/>
</dbReference>
<comment type="subcellular location">
    <subcellularLocation>
        <location evidence="1">Endomembrane system</location>
        <topology evidence="1">Multi-pass membrane protein</topology>
    </subcellularLocation>
</comment>
<evidence type="ECO:0000256" key="6">
    <source>
        <dbReference type="SAM" id="Phobius"/>
    </source>
</evidence>
<dbReference type="InterPro" id="IPR019365">
    <property type="entry name" value="TVP18/Ca-channel_flower"/>
</dbReference>
<dbReference type="Proteomes" id="UP001186944">
    <property type="component" value="Unassembled WGS sequence"/>
</dbReference>
<dbReference type="GO" id="GO:0016192">
    <property type="term" value="P:vesicle-mediated transport"/>
    <property type="evidence" value="ECO:0007669"/>
    <property type="project" value="TreeGrafter"/>
</dbReference>